<evidence type="ECO:0008006" key="5">
    <source>
        <dbReference type="Google" id="ProtNLM"/>
    </source>
</evidence>
<name>A0ABT5DPL0_9BACT</name>
<evidence type="ECO:0000313" key="4">
    <source>
        <dbReference type="Proteomes" id="UP001221686"/>
    </source>
</evidence>
<keyword evidence="4" id="KW-1185">Reference proteome</keyword>
<accession>A0ABT5DPL0</accession>
<feature type="compositionally biased region" description="Low complexity" evidence="1">
    <location>
        <begin position="56"/>
        <end position="97"/>
    </location>
</feature>
<dbReference type="PROSITE" id="PS51257">
    <property type="entry name" value="PROKAR_LIPOPROTEIN"/>
    <property type="match status" value="1"/>
</dbReference>
<feature type="chain" id="PRO_5046232975" description="Cytochrome c domain-containing protein" evidence="2">
    <location>
        <begin position="18"/>
        <end position="205"/>
    </location>
</feature>
<feature type="region of interest" description="Disordered" evidence="1">
    <location>
        <begin position="29"/>
        <end position="99"/>
    </location>
</feature>
<gene>
    <name evidence="3" type="ORF">POL25_01730</name>
</gene>
<dbReference type="RefSeq" id="WP_272084015.1">
    <property type="nucleotide sequence ID" value="NZ_JAQNDL010000001.1"/>
</dbReference>
<proteinExistence type="predicted"/>
<comment type="caution">
    <text evidence="3">The sequence shown here is derived from an EMBL/GenBank/DDBJ whole genome shotgun (WGS) entry which is preliminary data.</text>
</comment>
<dbReference type="Proteomes" id="UP001221686">
    <property type="component" value="Unassembled WGS sequence"/>
</dbReference>
<protein>
    <recommendedName>
        <fullName evidence="5">Cytochrome c domain-containing protein</fullName>
    </recommendedName>
</protein>
<sequence length="205" mass="20711">MTRFLLCHALFVLPVIAACENQDPLDSLSQGSAVSNGPGGGPSGGPSGGPGSDTMPATDTDPTGTSTDAPTTTDATTGDLPTGGETGPTEPGTTGEGLSHAADIQPIWDANCVTDCHTPGGAASGWFVLSGDPYDTLISQASFEINDMQLIVPGVPEQSYLWHKINGTHLAIGGNGNMMPPPPAPALSQAAIDTIGQWILEGCSL</sequence>
<reference evidence="3 4" key="1">
    <citation type="submission" date="2022-11" db="EMBL/GenBank/DDBJ databases">
        <title>Minimal conservation of predation-associated metabolite biosynthetic gene clusters underscores biosynthetic potential of Myxococcota including descriptions for ten novel species: Archangium lansinium sp. nov., Myxococcus landrumus sp. nov., Nannocystis bai.</title>
        <authorList>
            <person name="Ahearne A."/>
            <person name="Stevens C."/>
            <person name="Dowd S."/>
        </authorList>
    </citation>
    <scope>NUCLEOTIDE SEQUENCE [LARGE SCALE GENOMIC DNA]</scope>
    <source>
        <strain evidence="3 4">BB15-2</strain>
    </source>
</reference>
<organism evidence="3 4">
    <name type="scientific">Nannocystis bainbridge</name>
    <dbReference type="NCBI Taxonomy" id="2995303"/>
    <lineage>
        <taxon>Bacteria</taxon>
        <taxon>Pseudomonadati</taxon>
        <taxon>Myxococcota</taxon>
        <taxon>Polyangia</taxon>
        <taxon>Nannocystales</taxon>
        <taxon>Nannocystaceae</taxon>
        <taxon>Nannocystis</taxon>
    </lineage>
</organism>
<feature type="signal peptide" evidence="2">
    <location>
        <begin position="1"/>
        <end position="17"/>
    </location>
</feature>
<evidence type="ECO:0000256" key="2">
    <source>
        <dbReference type="SAM" id="SignalP"/>
    </source>
</evidence>
<evidence type="ECO:0000256" key="1">
    <source>
        <dbReference type="SAM" id="MobiDB-lite"/>
    </source>
</evidence>
<evidence type="ECO:0000313" key="3">
    <source>
        <dbReference type="EMBL" id="MDC0715590.1"/>
    </source>
</evidence>
<keyword evidence="2" id="KW-0732">Signal</keyword>
<feature type="compositionally biased region" description="Gly residues" evidence="1">
    <location>
        <begin position="37"/>
        <end position="51"/>
    </location>
</feature>
<dbReference type="EMBL" id="JAQNDL010000001">
    <property type="protein sequence ID" value="MDC0715590.1"/>
    <property type="molecule type" value="Genomic_DNA"/>
</dbReference>